<evidence type="ECO:0000313" key="3">
    <source>
        <dbReference type="EMBL" id="PXX75904.1"/>
    </source>
</evidence>
<dbReference type="AlphaFoldDB" id="A0A318KKH7"/>
<accession>A0A318KKH7</accession>
<comment type="caution">
    <text evidence="3">The sequence shown here is derived from an EMBL/GenBank/DDBJ whole genome shotgun (WGS) entry which is preliminary data.</text>
</comment>
<evidence type="ECO:0000259" key="2">
    <source>
        <dbReference type="PROSITE" id="PS50943"/>
    </source>
</evidence>
<dbReference type="SUPFAM" id="SSF47413">
    <property type="entry name" value="lambda repressor-like DNA-binding domains"/>
    <property type="match status" value="1"/>
</dbReference>
<dbReference type="InterPro" id="IPR010359">
    <property type="entry name" value="IrrE_HExxH"/>
</dbReference>
<name>A0A318KKH7_9NEIS</name>
<dbReference type="PANTHER" id="PTHR43236">
    <property type="entry name" value="ANTITOXIN HIGA1"/>
    <property type="match status" value="1"/>
</dbReference>
<dbReference type="PROSITE" id="PS50943">
    <property type="entry name" value="HTH_CROC1"/>
    <property type="match status" value="1"/>
</dbReference>
<dbReference type="PANTHER" id="PTHR43236:SF1">
    <property type="entry name" value="BLL7220 PROTEIN"/>
    <property type="match status" value="1"/>
</dbReference>
<dbReference type="Proteomes" id="UP000247555">
    <property type="component" value="Unassembled WGS sequence"/>
</dbReference>
<protein>
    <submittedName>
        <fullName evidence="3">Zn-dependent peptidase ImmA (M78 family)</fullName>
    </submittedName>
</protein>
<dbReference type="Gene3D" id="1.10.10.2910">
    <property type="match status" value="1"/>
</dbReference>
<dbReference type="InterPro" id="IPR001387">
    <property type="entry name" value="Cro/C1-type_HTH"/>
</dbReference>
<reference evidence="3 4" key="1">
    <citation type="submission" date="2018-05" db="EMBL/GenBank/DDBJ databases">
        <title>Genomic Encyclopedia of Type Strains, Phase IV (KMG-IV): sequencing the most valuable type-strain genomes for metagenomic binning, comparative biology and taxonomic classification.</title>
        <authorList>
            <person name="Goeker M."/>
        </authorList>
    </citation>
    <scope>NUCLEOTIDE SEQUENCE [LARGE SCALE GENOMIC DNA]</scope>
    <source>
        <strain evidence="3 4">DSM 29661</strain>
    </source>
</reference>
<dbReference type="InterPro" id="IPR052345">
    <property type="entry name" value="Rad_response_metalloprotease"/>
</dbReference>
<dbReference type="OrthoDB" id="9794834at2"/>
<dbReference type="CDD" id="cd00093">
    <property type="entry name" value="HTH_XRE"/>
    <property type="match status" value="1"/>
</dbReference>
<proteinExistence type="inferred from homology"/>
<dbReference type="Gene3D" id="1.10.260.40">
    <property type="entry name" value="lambda repressor-like DNA-binding domains"/>
    <property type="match status" value="1"/>
</dbReference>
<dbReference type="GO" id="GO:0003677">
    <property type="term" value="F:DNA binding"/>
    <property type="evidence" value="ECO:0007669"/>
    <property type="project" value="InterPro"/>
</dbReference>
<sequence length="355" mass="39546">MIGERLLRARKAAGLSLRALAEQVGVSPTAINKYEKGELTPSSGQLLKLAKVLGVRTEYFLRPTTLQLEGVEYRKRSSTPQKFLDQIAADVTDQAERWIELLGLYPQPPIPKFTLPDGLPQEVAGDAQIEAVAELIRDKWALGSNPIPDLIDTLESRGVMVLVTAIEDCAKFDGLAASADGMPVIVVAKEWPGDRQRFTLAHELGHLVLHGRLAAGLDEEKACNHFAGAFLLPRQEVIKQIGQHRNALEARELYMLKQEFGISMLGALFRIKQAGIISETMSKNWFMEFSKRGWRKTEPGDQYRPEDTYLFEGLVYRALAEGYIGDSKAAELLKISLMRFKSDRQLESAHAATDQ</sequence>
<evidence type="ECO:0000256" key="1">
    <source>
        <dbReference type="ARBA" id="ARBA00007227"/>
    </source>
</evidence>
<dbReference type="EMBL" id="QJKI01000024">
    <property type="protein sequence ID" value="PXX75904.1"/>
    <property type="molecule type" value="Genomic_DNA"/>
</dbReference>
<feature type="domain" description="HTH cro/C1-type" evidence="2">
    <location>
        <begin position="6"/>
        <end position="60"/>
    </location>
</feature>
<evidence type="ECO:0000313" key="4">
    <source>
        <dbReference type="Proteomes" id="UP000247555"/>
    </source>
</evidence>
<gene>
    <name evidence="3" type="ORF">DFR34_12444</name>
</gene>
<dbReference type="SMART" id="SM00530">
    <property type="entry name" value="HTH_XRE"/>
    <property type="match status" value="1"/>
</dbReference>
<comment type="similarity">
    <text evidence="1">Belongs to the short-chain fatty acyl-CoA assimilation regulator (ScfR) family.</text>
</comment>
<dbReference type="Pfam" id="PF06114">
    <property type="entry name" value="Peptidase_M78"/>
    <property type="match status" value="1"/>
</dbReference>
<keyword evidence="4" id="KW-1185">Reference proteome</keyword>
<dbReference type="InterPro" id="IPR010982">
    <property type="entry name" value="Lambda_DNA-bd_dom_sf"/>
</dbReference>
<organism evidence="3 4">
    <name type="scientific">Rivihabitans pingtungensis</name>
    <dbReference type="NCBI Taxonomy" id="1054498"/>
    <lineage>
        <taxon>Bacteria</taxon>
        <taxon>Pseudomonadati</taxon>
        <taxon>Pseudomonadota</taxon>
        <taxon>Betaproteobacteria</taxon>
        <taxon>Neisseriales</taxon>
        <taxon>Aquaspirillaceae</taxon>
        <taxon>Rivihabitans</taxon>
    </lineage>
</organism>
<dbReference type="Pfam" id="PF01381">
    <property type="entry name" value="HTH_3"/>
    <property type="match status" value="1"/>
</dbReference>